<evidence type="ECO:0000256" key="7">
    <source>
        <dbReference type="ARBA" id="ARBA00024739"/>
    </source>
</evidence>
<name>A0ABY2SS98_9HYPH</name>
<protein>
    <recommendedName>
        <fullName evidence="2">Negative regulator of flagellin synthesis</fullName>
    </recommendedName>
    <alternativeName>
        <fullName evidence="8">Anti-sigma-28 factor</fullName>
    </alternativeName>
</protein>
<comment type="similarity">
    <text evidence="1">Belongs to the FlgM family.</text>
</comment>
<evidence type="ECO:0000256" key="3">
    <source>
        <dbReference type="ARBA" id="ARBA00022491"/>
    </source>
</evidence>
<sequence length="99" mass="10301">MSIDSTRPITPLTPIQGSEIGTVQPQKNKSGDSGAIGGQTQVNLSDAQARLHQASSEDIDSAKVESLKAAIRNGDLKVDTGKIADALIAQTQSMLNGQD</sequence>
<evidence type="ECO:0000256" key="1">
    <source>
        <dbReference type="ARBA" id="ARBA00005322"/>
    </source>
</evidence>
<evidence type="ECO:0000256" key="9">
    <source>
        <dbReference type="SAM" id="MobiDB-lite"/>
    </source>
</evidence>
<accession>A0ABY2SS98</accession>
<evidence type="ECO:0000259" key="10">
    <source>
        <dbReference type="Pfam" id="PF04316"/>
    </source>
</evidence>
<dbReference type="RefSeq" id="WP_136988573.1">
    <property type="nucleotide sequence ID" value="NZ_SZPQ01000002.1"/>
</dbReference>
<reference evidence="11 12" key="1">
    <citation type="submission" date="2019-04" db="EMBL/GenBank/DDBJ databases">
        <authorList>
            <person name="Li M."/>
            <person name="Gao C."/>
        </authorList>
    </citation>
    <scope>NUCLEOTIDE SEQUENCE [LARGE SCALE GENOMIC DNA]</scope>
    <source>
        <strain evidence="11 12">BGMRC 2031</strain>
    </source>
</reference>
<keyword evidence="5" id="KW-0805">Transcription regulation</keyword>
<dbReference type="NCBIfam" id="TIGR03824">
    <property type="entry name" value="FlgM_jcvi"/>
    <property type="match status" value="1"/>
</dbReference>
<dbReference type="EMBL" id="SZPQ01000002">
    <property type="protein sequence ID" value="TKI08300.1"/>
    <property type="molecule type" value="Genomic_DNA"/>
</dbReference>
<dbReference type="Pfam" id="PF04316">
    <property type="entry name" value="FlgM"/>
    <property type="match status" value="1"/>
</dbReference>
<dbReference type="SUPFAM" id="SSF101498">
    <property type="entry name" value="Anti-sigma factor FlgM"/>
    <property type="match status" value="1"/>
</dbReference>
<keyword evidence="6" id="KW-0804">Transcription</keyword>
<feature type="compositionally biased region" description="Polar residues" evidence="9">
    <location>
        <begin position="1"/>
        <end position="28"/>
    </location>
</feature>
<evidence type="ECO:0000313" key="12">
    <source>
        <dbReference type="Proteomes" id="UP000305202"/>
    </source>
</evidence>
<dbReference type="InterPro" id="IPR031316">
    <property type="entry name" value="FlgM_C"/>
</dbReference>
<organism evidence="11 12">
    <name type="scientific">Martelella alba</name>
    <dbReference type="NCBI Taxonomy" id="2590451"/>
    <lineage>
        <taxon>Bacteria</taxon>
        <taxon>Pseudomonadati</taxon>
        <taxon>Pseudomonadota</taxon>
        <taxon>Alphaproteobacteria</taxon>
        <taxon>Hyphomicrobiales</taxon>
        <taxon>Aurantimonadaceae</taxon>
        <taxon>Martelella</taxon>
    </lineage>
</organism>
<feature type="domain" description="Anti-sigma-28 factor FlgM C-terminal" evidence="10">
    <location>
        <begin position="41"/>
        <end position="88"/>
    </location>
</feature>
<dbReference type="InterPro" id="IPR007412">
    <property type="entry name" value="FlgM"/>
</dbReference>
<keyword evidence="3" id="KW-0678">Repressor</keyword>
<proteinExistence type="inferred from homology"/>
<keyword evidence="12" id="KW-1185">Reference proteome</keyword>
<evidence type="ECO:0000256" key="2">
    <source>
        <dbReference type="ARBA" id="ARBA00017823"/>
    </source>
</evidence>
<gene>
    <name evidence="11" type="primary">flgM</name>
    <name evidence="11" type="ORF">FCN80_03920</name>
</gene>
<dbReference type="InterPro" id="IPR035890">
    <property type="entry name" value="Anti-sigma-28_factor_FlgM_sf"/>
</dbReference>
<evidence type="ECO:0000256" key="5">
    <source>
        <dbReference type="ARBA" id="ARBA00023015"/>
    </source>
</evidence>
<evidence type="ECO:0000256" key="6">
    <source>
        <dbReference type="ARBA" id="ARBA00023163"/>
    </source>
</evidence>
<keyword evidence="4" id="KW-1005">Bacterial flagellum biogenesis</keyword>
<evidence type="ECO:0000256" key="4">
    <source>
        <dbReference type="ARBA" id="ARBA00022795"/>
    </source>
</evidence>
<evidence type="ECO:0000313" key="11">
    <source>
        <dbReference type="EMBL" id="TKI08300.1"/>
    </source>
</evidence>
<dbReference type="Proteomes" id="UP000305202">
    <property type="component" value="Unassembled WGS sequence"/>
</dbReference>
<evidence type="ECO:0000256" key="8">
    <source>
        <dbReference type="ARBA" id="ARBA00030117"/>
    </source>
</evidence>
<feature type="region of interest" description="Disordered" evidence="9">
    <location>
        <begin position="1"/>
        <end position="40"/>
    </location>
</feature>
<comment type="function">
    <text evidence="7">Responsible for the coupling of flagellin expression to flagellar assembly by preventing expression of the flagellin genes when a component of the middle class of proteins is defective. It negatively regulates flagellar genes by inhibiting the activity of FliA by directly binding to FliA.</text>
</comment>
<comment type="caution">
    <text evidence="11">The sequence shown here is derived from an EMBL/GenBank/DDBJ whole genome shotgun (WGS) entry which is preliminary data.</text>
</comment>